<dbReference type="CDD" id="cd00332">
    <property type="entry name" value="PAL-HAL"/>
    <property type="match status" value="1"/>
</dbReference>
<reference evidence="6" key="1">
    <citation type="submission" date="2013-08" db="EMBL/GenBank/DDBJ databases">
        <authorList>
            <person name="Mendez C."/>
            <person name="Richter M."/>
            <person name="Ferrer M."/>
            <person name="Sanchez J."/>
        </authorList>
    </citation>
    <scope>NUCLEOTIDE SEQUENCE</scope>
</reference>
<dbReference type="InterPro" id="IPR005921">
    <property type="entry name" value="HutH"/>
</dbReference>
<dbReference type="PROSITE" id="PS00488">
    <property type="entry name" value="PAL_HISTIDASE"/>
    <property type="match status" value="1"/>
</dbReference>
<evidence type="ECO:0000256" key="2">
    <source>
        <dbReference type="ARBA" id="ARBA00012994"/>
    </source>
</evidence>
<dbReference type="GO" id="GO:0004397">
    <property type="term" value="F:histidine ammonia-lyase activity"/>
    <property type="evidence" value="ECO:0007669"/>
    <property type="project" value="UniProtKB-EC"/>
</dbReference>
<gene>
    <name evidence="6" type="ORF">B1B_10762</name>
</gene>
<dbReference type="NCBIfam" id="TIGR01225">
    <property type="entry name" value="hutH"/>
    <property type="match status" value="1"/>
</dbReference>
<evidence type="ECO:0000256" key="1">
    <source>
        <dbReference type="ARBA" id="ARBA00005113"/>
    </source>
</evidence>
<protein>
    <recommendedName>
        <fullName evidence="2">histidine ammonia-lyase</fullName>
        <ecNumber evidence="2">4.3.1.3</ecNumber>
    </recommendedName>
</protein>
<dbReference type="GO" id="GO:0005737">
    <property type="term" value="C:cytoplasm"/>
    <property type="evidence" value="ECO:0007669"/>
    <property type="project" value="InterPro"/>
</dbReference>
<proteinExistence type="predicted"/>
<dbReference type="AlphaFoldDB" id="T1BCS4"/>
<keyword evidence="3" id="KW-0369">Histidine metabolism</keyword>
<dbReference type="EC" id="4.3.1.3" evidence="2"/>
<dbReference type="GO" id="GO:0019557">
    <property type="term" value="P:L-histidine catabolic process to glutamate and formate"/>
    <property type="evidence" value="ECO:0007669"/>
    <property type="project" value="UniProtKB-UniPathway"/>
</dbReference>
<dbReference type="InterPro" id="IPR001106">
    <property type="entry name" value="Aromatic_Lyase"/>
</dbReference>
<dbReference type="SUPFAM" id="SSF48557">
    <property type="entry name" value="L-aspartase-like"/>
    <property type="match status" value="1"/>
</dbReference>
<dbReference type="FunFam" id="1.20.200.10:FF:000003">
    <property type="entry name" value="Histidine ammonia-lyase"/>
    <property type="match status" value="1"/>
</dbReference>
<sequence length="504" mass="53821">MTNSLIEGGALTLADLCALETERPTYRLSEPARIRMEETASTVCRLAGTDHPYYGLNTGFGALANRHIGKRQIELQYNLARSHTTGTGSPLAPALVRRILLLKANSLAVGISGVRSIVVDHLLAFLNHDVLPVIPERGSVGASGDLAPLAHLVLALIGEGEARVGGLEMQGIRVPQAAGVPALVLEAKEALALLNGTQVSTALAVDGLLRGRRLLQASIAIGALTTEALCGSHQPFDPRIHEARGQPGQIRVARRFSRLLPDTEIQQSHRDCPRVQDPYSVRCQPQVLGMVEDTLSHAAGILTHEINGVTDNPLVFGEDIVSGGNFHAEPVGAVADFMAIALAEIGALSERRIDLLMREVNPRLPPFLARDPGVESGFMIAHVSAAALASENKTLAHPATVDSLPTSAGQEDHVSMAPWAGYKLRSIADNVETILAIELLAASAGVDFLRPLRSSPPLEELHARVREKIPPHLGDRRLDHDIHALGALLGDPGLWDKLVPEEPT</sequence>
<reference evidence="6" key="2">
    <citation type="journal article" date="2014" name="ISME J.">
        <title>Microbial stratification in low pH oxic and suboxic macroscopic growths along an acid mine drainage.</title>
        <authorList>
            <person name="Mendez-Garcia C."/>
            <person name="Mesa V."/>
            <person name="Sprenger R.R."/>
            <person name="Richter M."/>
            <person name="Diez M.S."/>
            <person name="Solano J."/>
            <person name="Bargiela R."/>
            <person name="Golyshina O.V."/>
            <person name="Manteca A."/>
            <person name="Ramos J.L."/>
            <person name="Gallego J.R."/>
            <person name="Llorente I."/>
            <person name="Martins Dos Santos V.A."/>
            <person name="Jensen O.N."/>
            <person name="Pelaez A.I."/>
            <person name="Sanchez J."/>
            <person name="Ferrer M."/>
        </authorList>
    </citation>
    <scope>NUCLEOTIDE SEQUENCE</scope>
</reference>
<comment type="pathway">
    <text evidence="1">Amino-acid degradation; L-histidine degradation into L-glutamate; N-formimidoyl-L-glutamate from L-histidine: step 1/3.</text>
</comment>
<dbReference type="PANTHER" id="PTHR10362">
    <property type="entry name" value="HISTIDINE AMMONIA-LYASE"/>
    <property type="match status" value="1"/>
</dbReference>
<evidence type="ECO:0000313" key="6">
    <source>
        <dbReference type="EMBL" id="EQD52025.1"/>
    </source>
</evidence>
<evidence type="ECO:0000256" key="4">
    <source>
        <dbReference type="ARBA" id="ARBA00023239"/>
    </source>
</evidence>
<dbReference type="Gene3D" id="1.10.275.10">
    <property type="entry name" value="Fumarase/aspartase (N-terminal domain)"/>
    <property type="match status" value="1"/>
</dbReference>
<evidence type="ECO:0000256" key="5">
    <source>
        <dbReference type="ARBA" id="ARBA00049269"/>
    </source>
</evidence>
<accession>T1BCS4</accession>
<comment type="catalytic activity">
    <reaction evidence="5">
        <text>L-histidine = trans-urocanate + NH4(+)</text>
        <dbReference type="Rhea" id="RHEA:21232"/>
        <dbReference type="ChEBI" id="CHEBI:17771"/>
        <dbReference type="ChEBI" id="CHEBI:28938"/>
        <dbReference type="ChEBI" id="CHEBI:57595"/>
        <dbReference type="EC" id="4.3.1.3"/>
    </reaction>
</comment>
<dbReference type="EMBL" id="AUZY01006986">
    <property type="protein sequence ID" value="EQD52025.1"/>
    <property type="molecule type" value="Genomic_DNA"/>
</dbReference>
<dbReference type="Gene3D" id="1.20.200.10">
    <property type="entry name" value="Fumarase/aspartase (Central domain)"/>
    <property type="match status" value="1"/>
</dbReference>
<dbReference type="InterPro" id="IPR022313">
    <property type="entry name" value="Phe/His_NH3-lyase_AS"/>
</dbReference>
<dbReference type="InterPro" id="IPR024083">
    <property type="entry name" value="Fumarase/histidase_N"/>
</dbReference>
<keyword evidence="4 6" id="KW-0456">Lyase</keyword>
<name>T1BCS4_9ZZZZ</name>
<comment type="caution">
    <text evidence="6">The sequence shown here is derived from an EMBL/GenBank/DDBJ whole genome shotgun (WGS) entry which is preliminary data.</text>
</comment>
<dbReference type="NCBIfam" id="NF006871">
    <property type="entry name" value="PRK09367.1"/>
    <property type="match status" value="1"/>
</dbReference>
<dbReference type="InterPro" id="IPR008948">
    <property type="entry name" value="L-Aspartase-like"/>
</dbReference>
<dbReference type="Pfam" id="PF00221">
    <property type="entry name" value="Lyase_aromatic"/>
    <property type="match status" value="1"/>
</dbReference>
<dbReference type="GO" id="GO:0019556">
    <property type="term" value="P:L-histidine catabolic process to glutamate and formamide"/>
    <property type="evidence" value="ECO:0007669"/>
    <property type="project" value="UniProtKB-UniPathway"/>
</dbReference>
<organism evidence="6">
    <name type="scientific">mine drainage metagenome</name>
    <dbReference type="NCBI Taxonomy" id="410659"/>
    <lineage>
        <taxon>unclassified sequences</taxon>
        <taxon>metagenomes</taxon>
        <taxon>ecological metagenomes</taxon>
    </lineage>
</organism>
<evidence type="ECO:0000256" key="3">
    <source>
        <dbReference type="ARBA" id="ARBA00022808"/>
    </source>
</evidence>
<dbReference type="UniPathway" id="UPA00379">
    <property type="reaction ID" value="UER00549"/>
</dbReference>